<evidence type="ECO:0000313" key="11">
    <source>
        <dbReference type="EMBL" id="MPM18389.1"/>
    </source>
</evidence>
<dbReference type="InterPro" id="IPR004516">
    <property type="entry name" value="HisRS/HisZ"/>
</dbReference>
<evidence type="ECO:0000256" key="5">
    <source>
        <dbReference type="ARBA" id="ARBA00022741"/>
    </source>
</evidence>
<sequence length="459" mass="51240">MAKTVLSVPKGTRDFSPAQMARRNYIFSVLRSVFEKHGFQPIETPSMEQLSTLLGKYGEEGDRLIFKVLDSGDFMKSVPADKEHTSGEVVKHISEKGLRYDLTVPFARFVVMNQNELTFPFRRYQMQPVWRADRPQKGRYREFYQCDVDVIGTRSQTEEAGLMEILDSAFQKLGINVTLKINNRKILQGIADALGVSERFTEFTVALDKLDKTGWEGVGKELIERGFPSDVPQKLMDIMQLVNSNEAMLTQLKKYLVSEAGMKGIAEMEELLGYIDALELESQVKFDVSLARGLSYYTGAIFEVSACDVAMGSISGGGRYDDLTGIFGLPNVSGVGVSFGADRIYDVMMELNLFPENISRTADILLINFSEDSAADLMKTAKKLRENGIACVVYPEAAKMKKQFSYADTYAFPFVLIQGSDEKAAGLFTLKQMSSGKQVQVSENDLFSFNLSQIGLLFV</sequence>
<dbReference type="AlphaFoldDB" id="A0A644XQM5"/>
<keyword evidence="3" id="KW-0963">Cytoplasm</keyword>
<dbReference type="Pfam" id="PF13393">
    <property type="entry name" value="tRNA-synt_His"/>
    <property type="match status" value="1"/>
</dbReference>
<keyword evidence="7" id="KW-0648">Protein biosynthesis</keyword>
<evidence type="ECO:0000259" key="10">
    <source>
        <dbReference type="PROSITE" id="PS50862"/>
    </source>
</evidence>
<comment type="caution">
    <text evidence="11">The sequence shown here is derived from an EMBL/GenBank/DDBJ whole genome shotgun (WGS) entry which is preliminary data.</text>
</comment>
<evidence type="ECO:0000256" key="6">
    <source>
        <dbReference type="ARBA" id="ARBA00022840"/>
    </source>
</evidence>
<dbReference type="PANTHER" id="PTHR11476:SF7">
    <property type="entry name" value="HISTIDINE--TRNA LIGASE"/>
    <property type="match status" value="1"/>
</dbReference>
<dbReference type="EMBL" id="VSSQ01002974">
    <property type="protein sequence ID" value="MPM18389.1"/>
    <property type="molecule type" value="Genomic_DNA"/>
</dbReference>
<dbReference type="FunFam" id="3.30.930.10:FF:000093">
    <property type="entry name" value="Histidine--tRNA ligase"/>
    <property type="match status" value="1"/>
</dbReference>
<dbReference type="Gene3D" id="3.30.930.10">
    <property type="entry name" value="Bira Bifunctional Protein, Domain 2"/>
    <property type="match status" value="1"/>
</dbReference>
<dbReference type="Pfam" id="PF03129">
    <property type="entry name" value="HGTP_anticodon"/>
    <property type="match status" value="1"/>
</dbReference>
<dbReference type="PROSITE" id="PS50862">
    <property type="entry name" value="AA_TRNA_LIGASE_II"/>
    <property type="match status" value="1"/>
</dbReference>
<keyword evidence="6" id="KW-0067">ATP-binding</keyword>
<comment type="similarity">
    <text evidence="1">Belongs to the class-II aminoacyl-tRNA synthetase family.</text>
</comment>
<dbReference type="GO" id="GO:0006427">
    <property type="term" value="P:histidyl-tRNA aminoacylation"/>
    <property type="evidence" value="ECO:0007669"/>
    <property type="project" value="InterPro"/>
</dbReference>
<gene>
    <name evidence="11" type="primary">hisS_26</name>
    <name evidence="11" type="ORF">SDC9_64798</name>
</gene>
<feature type="domain" description="Aminoacyl-transfer RNA synthetases class-II family profile" evidence="10">
    <location>
        <begin position="1"/>
        <end position="395"/>
    </location>
</feature>
<dbReference type="SUPFAM" id="SSF52954">
    <property type="entry name" value="Class II aaRS ABD-related"/>
    <property type="match status" value="1"/>
</dbReference>
<dbReference type="GO" id="GO:0005737">
    <property type="term" value="C:cytoplasm"/>
    <property type="evidence" value="ECO:0007669"/>
    <property type="project" value="InterPro"/>
</dbReference>
<dbReference type="PANTHER" id="PTHR11476">
    <property type="entry name" value="HISTIDYL-TRNA SYNTHETASE"/>
    <property type="match status" value="1"/>
</dbReference>
<dbReference type="HAMAP" id="MF_00127">
    <property type="entry name" value="His_tRNA_synth"/>
    <property type="match status" value="1"/>
</dbReference>
<proteinExistence type="inferred from homology"/>
<evidence type="ECO:0000256" key="7">
    <source>
        <dbReference type="ARBA" id="ARBA00022917"/>
    </source>
</evidence>
<comment type="catalytic activity">
    <reaction evidence="9">
        <text>tRNA(His) + L-histidine + ATP = L-histidyl-tRNA(His) + AMP + diphosphate + H(+)</text>
        <dbReference type="Rhea" id="RHEA:17313"/>
        <dbReference type="Rhea" id="RHEA-COMP:9665"/>
        <dbReference type="Rhea" id="RHEA-COMP:9689"/>
        <dbReference type="ChEBI" id="CHEBI:15378"/>
        <dbReference type="ChEBI" id="CHEBI:30616"/>
        <dbReference type="ChEBI" id="CHEBI:33019"/>
        <dbReference type="ChEBI" id="CHEBI:57595"/>
        <dbReference type="ChEBI" id="CHEBI:78442"/>
        <dbReference type="ChEBI" id="CHEBI:78527"/>
        <dbReference type="ChEBI" id="CHEBI:456215"/>
        <dbReference type="EC" id="6.1.1.21"/>
    </reaction>
</comment>
<evidence type="ECO:0000256" key="8">
    <source>
        <dbReference type="ARBA" id="ARBA00023146"/>
    </source>
</evidence>
<organism evidence="11">
    <name type="scientific">bioreactor metagenome</name>
    <dbReference type="NCBI Taxonomy" id="1076179"/>
    <lineage>
        <taxon>unclassified sequences</taxon>
        <taxon>metagenomes</taxon>
        <taxon>ecological metagenomes</taxon>
    </lineage>
</organism>
<evidence type="ECO:0000256" key="1">
    <source>
        <dbReference type="ARBA" id="ARBA00008226"/>
    </source>
</evidence>
<dbReference type="CDD" id="cd00773">
    <property type="entry name" value="HisRS-like_core"/>
    <property type="match status" value="1"/>
</dbReference>
<keyword evidence="5" id="KW-0547">Nucleotide-binding</keyword>
<keyword evidence="4 11" id="KW-0436">Ligase</keyword>
<dbReference type="InterPro" id="IPR004154">
    <property type="entry name" value="Anticodon-bd"/>
</dbReference>
<accession>A0A644XQM5</accession>
<dbReference type="InterPro" id="IPR036621">
    <property type="entry name" value="Anticodon-bd_dom_sf"/>
</dbReference>
<dbReference type="NCBIfam" id="TIGR00442">
    <property type="entry name" value="hisS"/>
    <property type="match status" value="1"/>
</dbReference>
<dbReference type="InterPro" id="IPR041715">
    <property type="entry name" value="HisRS-like_core"/>
</dbReference>
<dbReference type="GO" id="GO:0004821">
    <property type="term" value="F:histidine-tRNA ligase activity"/>
    <property type="evidence" value="ECO:0007669"/>
    <property type="project" value="UniProtKB-EC"/>
</dbReference>
<evidence type="ECO:0000256" key="2">
    <source>
        <dbReference type="ARBA" id="ARBA00012815"/>
    </source>
</evidence>
<dbReference type="EC" id="6.1.1.21" evidence="2"/>
<dbReference type="InterPro" id="IPR015807">
    <property type="entry name" value="His-tRNA-ligase"/>
</dbReference>
<evidence type="ECO:0000256" key="4">
    <source>
        <dbReference type="ARBA" id="ARBA00022598"/>
    </source>
</evidence>
<evidence type="ECO:0000256" key="3">
    <source>
        <dbReference type="ARBA" id="ARBA00022490"/>
    </source>
</evidence>
<dbReference type="GO" id="GO:0005524">
    <property type="term" value="F:ATP binding"/>
    <property type="evidence" value="ECO:0007669"/>
    <property type="project" value="UniProtKB-KW"/>
</dbReference>
<reference evidence="11" key="1">
    <citation type="submission" date="2019-08" db="EMBL/GenBank/DDBJ databases">
        <authorList>
            <person name="Kucharzyk K."/>
            <person name="Murdoch R.W."/>
            <person name="Higgins S."/>
            <person name="Loffler F."/>
        </authorList>
    </citation>
    <scope>NUCLEOTIDE SEQUENCE</scope>
</reference>
<evidence type="ECO:0000256" key="9">
    <source>
        <dbReference type="ARBA" id="ARBA00047639"/>
    </source>
</evidence>
<keyword evidence="8" id="KW-0030">Aminoacyl-tRNA synthetase</keyword>
<dbReference type="PIRSF" id="PIRSF001549">
    <property type="entry name" value="His-tRNA_synth"/>
    <property type="match status" value="1"/>
</dbReference>
<dbReference type="InterPro" id="IPR006195">
    <property type="entry name" value="aa-tRNA-synth_II"/>
</dbReference>
<dbReference type="SUPFAM" id="SSF55681">
    <property type="entry name" value="Class II aaRS and biotin synthetases"/>
    <property type="match status" value="1"/>
</dbReference>
<dbReference type="Gene3D" id="3.40.50.800">
    <property type="entry name" value="Anticodon-binding domain"/>
    <property type="match status" value="1"/>
</dbReference>
<name>A0A644XQM5_9ZZZZ</name>
<protein>
    <recommendedName>
        <fullName evidence="2">histidine--tRNA ligase</fullName>
        <ecNumber evidence="2">6.1.1.21</ecNumber>
    </recommendedName>
</protein>
<dbReference type="InterPro" id="IPR045864">
    <property type="entry name" value="aa-tRNA-synth_II/BPL/LPL"/>
</dbReference>